<name>A0A8S4EGK4_PLUXY</name>
<dbReference type="AlphaFoldDB" id="A0A8S4EGK4"/>
<accession>A0A8S4EGK4</accession>
<proteinExistence type="predicted"/>
<dbReference type="InterPro" id="IPR015915">
    <property type="entry name" value="Kelch-typ_b-propeller"/>
</dbReference>
<sequence length="85" mass="9351">MAAAATKYRYYIWVAGGMTGEKKRPLCSVVECYNSNTNESSMQTARMAAAATKYRDYISVAGGMTGEKKRPLCSVVECYNSNTNE</sequence>
<organism evidence="1 2">
    <name type="scientific">Plutella xylostella</name>
    <name type="common">Diamondback moth</name>
    <name type="synonym">Plutella maculipennis</name>
    <dbReference type="NCBI Taxonomy" id="51655"/>
    <lineage>
        <taxon>Eukaryota</taxon>
        <taxon>Metazoa</taxon>
        <taxon>Ecdysozoa</taxon>
        <taxon>Arthropoda</taxon>
        <taxon>Hexapoda</taxon>
        <taxon>Insecta</taxon>
        <taxon>Pterygota</taxon>
        <taxon>Neoptera</taxon>
        <taxon>Endopterygota</taxon>
        <taxon>Lepidoptera</taxon>
        <taxon>Glossata</taxon>
        <taxon>Ditrysia</taxon>
        <taxon>Yponomeutoidea</taxon>
        <taxon>Plutellidae</taxon>
        <taxon>Plutella</taxon>
    </lineage>
</organism>
<dbReference type="SUPFAM" id="SSF117281">
    <property type="entry name" value="Kelch motif"/>
    <property type="match status" value="1"/>
</dbReference>
<protein>
    <submittedName>
        <fullName evidence="1">(diamondback moth) hypothetical protein</fullName>
    </submittedName>
</protein>
<dbReference type="EMBL" id="CAJHNJ030000016">
    <property type="protein sequence ID" value="CAG9114554.1"/>
    <property type="molecule type" value="Genomic_DNA"/>
</dbReference>
<dbReference type="Gene3D" id="2.120.10.80">
    <property type="entry name" value="Kelch-type beta propeller"/>
    <property type="match status" value="1"/>
</dbReference>
<keyword evidence="2" id="KW-1185">Reference proteome</keyword>
<reference evidence="1" key="1">
    <citation type="submission" date="2020-11" db="EMBL/GenBank/DDBJ databases">
        <authorList>
            <person name="Whiteford S."/>
        </authorList>
    </citation>
    <scope>NUCLEOTIDE SEQUENCE</scope>
</reference>
<evidence type="ECO:0000313" key="2">
    <source>
        <dbReference type="Proteomes" id="UP000653454"/>
    </source>
</evidence>
<gene>
    <name evidence="1" type="ORF">PLXY2_LOCUS5552</name>
</gene>
<comment type="caution">
    <text evidence="1">The sequence shown here is derived from an EMBL/GenBank/DDBJ whole genome shotgun (WGS) entry which is preliminary data.</text>
</comment>
<dbReference type="Proteomes" id="UP000653454">
    <property type="component" value="Unassembled WGS sequence"/>
</dbReference>
<evidence type="ECO:0000313" key="1">
    <source>
        <dbReference type="EMBL" id="CAG9114554.1"/>
    </source>
</evidence>